<organism evidence="1 2">
    <name type="scientific">Xylocopa violacea</name>
    <name type="common">Violet carpenter bee</name>
    <name type="synonym">Apis violacea</name>
    <dbReference type="NCBI Taxonomy" id="135666"/>
    <lineage>
        <taxon>Eukaryota</taxon>
        <taxon>Metazoa</taxon>
        <taxon>Ecdysozoa</taxon>
        <taxon>Arthropoda</taxon>
        <taxon>Hexapoda</taxon>
        <taxon>Insecta</taxon>
        <taxon>Pterygota</taxon>
        <taxon>Neoptera</taxon>
        <taxon>Endopterygota</taxon>
        <taxon>Hymenoptera</taxon>
        <taxon>Apocrita</taxon>
        <taxon>Aculeata</taxon>
        <taxon>Apoidea</taxon>
        <taxon>Anthophila</taxon>
        <taxon>Apidae</taxon>
        <taxon>Xylocopa</taxon>
        <taxon>Xylocopa</taxon>
    </lineage>
</organism>
<sequence>MDRGNDDSDHSSVENFTWDERNFLLKTMSDICLSGALGSNACSQGVQANFANCKESRSCSSSLERLELEAEIESRTEAIPLRRTSDAQTESSDIDQELFCWDARVMLPYRKSFKHPTDILNFQGVVHSPDDIARYWKKDSRMWLWKSVKLMRRMNKFKSSNNTCATNREKKDEQ</sequence>
<proteinExistence type="predicted"/>
<comment type="caution">
    <text evidence="1">The sequence shown here is derived from an EMBL/GenBank/DDBJ whole genome shotgun (WGS) entry which is preliminary data.</text>
</comment>
<evidence type="ECO:0000313" key="2">
    <source>
        <dbReference type="Proteomes" id="UP001642520"/>
    </source>
</evidence>
<keyword evidence="2" id="KW-1185">Reference proteome</keyword>
<accession>A0ABP1N447</accession>
<gene>
    <name evidence="1" type="ORF">XYLVIOL_LOCUS1788</name>
</gene>
<dbReference type="Proteomes" id="UP001642520">
    <property type="component" value="Unassembled WGS sequence"/>
</dbReference>
<reference evidence="1 2" key="1">
    <citation type="submission" date="2024-08" db="EMBL/GenBank/DDBJ databases">
        <authorList>
            <person name="Will J Nash"/>
            <person name="Angela Man"/>
            <person name="Seanna McTaggart"/>
            <person name="Kendall Baker"/>
            <person name="Tom Barker"/>
            <person name="Leah Catchpole"/>
            <person name="Alex Durrant"/>
            <person name="Karim Gharbi"/>
            <person name="Naomi Irish"/>
            <person name="Gemy Kaithakottil"/>
            <person name="Debby Ku"/>
            <person name="Aaliyah Providence"/>
            <person name="Felix Shaw"/>
            <person name="David Swarbreck"/>
            <person name="Chris Watkins"/>
            <person name="Ann M. McCartney"/>
            <person name="Giulio Formenti"/>
            <person name="Alice Mouton"/>
            <person name="Noel Vella"/>
            <person name="Bjorn M von Reumont"/>
            <person name="Adriana Vella"/>
            <person name="Wilfried Haerty"/>
        </authorList>
    </citation>
    <scope>NUCLEOTIDE SEQUENCE [LARGE SCALE GENOMIC DNA]</scope>
</reference>
<name>A0ABP1N447_XYLVO</name>
<dbReference type="EMBL" id="CAXAJV020001286">
    <property type="protein sequence ID" value="CAL7935750.1"/>
    <property type="molecule type" value="Genomic_DNA"/>
</dbReference>
<evidence type="ECO:0000313" key="1">
    <source>
        <dbReference type="EMBL" id="CAL7935750.1"/>
    </source>
</evidence>
<protein>
    <submittedName>
        <fullName evidence="1">Uncharacterized protein</fullName>
    </submittedName>
</protein>